<sequence>MASVSVACGKRIGFVTVEKFGTGQDRSDELKLSGPTRRLNLNNNQQLNQQLVLRAVAVGDCSAALTCIGSWAKPGYVRVRLASHREMSYDGLGGGGGRRPVQR</sequence>
<accession>A0ACC1RI95</accession>
<dbReference type="Proteomes" id="UP001148629">
    <property type="component" value="Unassembled WGS sequence"/>
</dbReference>
<name>A0ACC1RI95_9HYPO</name>
<keyword evidence="2" id="KW-1185">Reference proteome</keyword>
<protein>
    <submittedName>
        <fullName evidence="1">Uncharacterized protein</fullName>
    </submittedName>
</protein>
<evidence type="ECO:0000313" key="1">
    <source>
        <dbReference type="EMBL" id="KAJ3518411.1"/>
    </source>
</evidence>
<comment type="caution">
    <text evidence="1">The sequence shown here is derived from an EMBL/GenBank/DDBJ whole genome shotgun (WGS) entry which is preliminary data.</text>
</comment>
<dbReference type="EMBL" id="JANRMS010003438">
    <property type="protein sequence ID" value="KAJ3518411.1"/>
    <property type="molecule type" value="Genomic_DNA"/>
</dbReference>
<organism evidence="1 2">
    <name type="scientific">Fusarium decemcellulare</name>
    <dbReference type="NCBI Taxonomy" id="57161"/>
    <lineage>
        <taxon>Eukaryota</taxon>
        <taxon>Fungi</taxon>
        <taxon>Dikarya</taxon>
        <taxon>Ascomycota</taxon>
        <taxon>Pezizomycotina</taxon>
        <taxon>Sordariomycetes</taxon>
        <taxon>Hypocreomycetidae</taxon>
        <taxon>Hypocreales</taxon>
        <taxon>Nectriaceae</taxon>
        <taxon>Fusarium</taxon>
        <taxon>Fusarium decemcellulare species complex</taxon>
    </lineage>
</organism>
<reference evidence="1" key="1">
    <citation type="submission" date="2022-08" db="EMBL/GenBank/DDBJ databases">
        <title>Genome Sequence of Fusarium decemcellulare.</title>
        <authorList>
            <person name="Buettner E."/>
        </authorList>
    </citation>
    <scope>NUCLEOTIDE SEQUENCE</scope>
    <source>
        <strain evidence="1">Babe19</strain>
    </source>
</reference>
<proteinExistence type="predicted"/>
<gene>
    <name evidence="1" type="ORF">NM208_g14521</name>
</gene>
<evidence type="ECO:0000313" key="2">
    <source>
        <dbReference type="Proteomes" id="UP001148629"/>
    </source>
</evidence>